<evidence type="ECO:0000256" key="6">
    <source>
        <dbReference type="ARBA" id="ARBA00023134"/>
    </source>
</evidence>
<evidence type="ECO:0000313" key="12">
    <source>
        <dbReference type="EMBL" id="EPE37348.1"/>
    </source>
</evidence>
<dbReference type="FunFam" id="3.40.50.300:FF:000057">
    <property type="entry name" value="GTPase Der"/>
    <property type="match status" value="1"/>
</dbReference>
<dbReference type="InterPro" id="IPR016484">
    <property type="entry name" value="GTPase_Der"/>
</dbReference>
<dbReference type="NCBIfam" id="TIGR03594">
    <property type="entry name" value="GTPase_EngA"/>
    <property type="match status" value="1"/>
</dbReference>
<feature type="binding site" evidence="8">
    <location>
        <begin position="305"/>
        <end position="308"/>
    </location>
    <ligand>
        <name>GTP</name>
        <dbReference type="ChEBI" id="CHEBI:37565"/>
        <label>2</label>
    </ligand>
</feature>
<evidence type="ECO:0000256" key="4">
    <source>
        <dbReference type="ARBA" id="ARBA00022737"/>
    </source>
</evidence>
<accession>S3EGR6</accession>
<dbReference type="NCBIfam" id="TIGR00231">
    <property type="entry name" value="small_GTP"/>
    <property type="match status" value="2"/>
</dbReference>
<evidence type="ECO:0000256" key="3">
    <source>
        <dbReference type="ARBA" id="ARBA00022517"/>
    </source>
</evidence>
<feature type="binding site" evidence="8">
    <location>
        <begin position="9"/>
        <end position="16"/>
    </location>
    <ligand>
        <name>GTP</name>
        <dbReference type="ChEBI" id="CHEBI:37565"/>
        <label>1</label>
    </ligand>
</feature>
<dbReference type="InterPro" id="IPR031166">
    <property type="entry name" value="G_ENGA"/>
</dbReference>
<dbReference type="PANTHER" id="PTHR43834:SF6">
    <property type="entry name" value="GTPASE DER"/>
    <property type="match status" value="1"/>
</dbReference>
<feature type="domain" description="EngA-type G" evidence="11">
    <location>
        <begin position="187"/>
        <end position="360"/>
    </location>
</feature>
<feature type="binding site" evidence="8">
    <location>
        <begin position="120"/>
        <end position="123"/>
    </location>
    <ligand>
        <name>GTP</name>
        <dbReference type="ChEBI" id="CHEBI:37565"/>
        <label>1</label>
    </ligand>
</feature>
<keyword evidence="13" id="KW-1185">Reference proteome</keyword>
<dbReference type="STRING" id="28176.CF66_9011"/>
<evidence type="ECO:0000256" key="10">
    <source>
        <dbReference type="RuleBase" id="RU004481"/>
    </source>
</evidence>
<keyword evidence="5 8" id="KW-0547">Nucleotide-binding</keyword>
<dbReference type="EMBL" id="AMSD01000002">
    <property type="protein sequence ID" value="EPE37348.1"/>
    <property type="molecule type" value="Genomic_DNA"/>
</dbReference>
<keyword evidence="3 8" id="KW-0690">Ribosome biogenesis</keyword>
<reference evidence="12 13" key="1">
    <citation type="journal article" date="2014" name="Environ. Microbiol.">
        <title>Genomic signatures of obligate host dependence in the luminous bacterial symbiont of a vertebrate.</title>
        <authorList>
            <person name="Hendry T.A."/>
            <person name="de Wet J.R."/>
            <person name="Dunlap P.V."/>
        </authorList>
    </citation>
    <scope>NUCLEOTIDE SEQUENCE [LARGE SCALE GENOMIC DNA]</scope>
    <source>
        <strain evidence="12 13">Akat1</strain>
    </source>
</reference>
<comment type="caution">
    <text evidence="12">The sequence shown here is derived from an EMBL/GenBank/DDBJ whole genome shotgun (WGS) entry which is preliminary data.</text>
</comment>
<dbReference type="Pfam" id="PF01926">
    <property type="entry name" value="MMR_HSR1"/>
    <property type="match status" value="2"/>
</dbReference>
<dbReference type="SUPFAM" id="SSF52540">
    <property type="entry name" value="P-loop containing nucleoside triphosphate hydrolases"/>
    <property type="match status" value="2"/>
</dbReference>
<evidence type="ECO:0000256" key="5">
    <source>
        <dbReference type="ARBA" id="ARBA00022741"/>
    </source>
</evidence>
<comment type="similarity">
    <text evidence="1 8 9 10">Belongs to the TRAFAC class TrmE-Era-EngA-EngB-Septin-like GTPase superfamily. EngA (Der) GTPase family.</text>
</comment>
<dbReference type="Pfam" id="PF14714">
    <property type="entry name" value="KH_dom-like"/>
    <property type="match status" value="1"/>
</dbReference>
<dbReference type="Gene3D" id="3.40.50.300">
    <property type="entry name" value="P-loop containing nucleotide triphosphate hydrolases"/>
    <property type="match status" value="2"/>
</dbReference>
<evidence type="ECO:0000256" key="1">
    <source>
        <dbReference type="ARBA" id="ARBA00008279"/>
    </source>
</evidence>
<dbReference type="HAMAP" id="MF_00195">
    <property type="entry name" value="GTPase_Der"/>
    <property type="match status" value="1"/>
</dbReference>
<dbReference type="PRINTS" id="PR00326">
    <property type="entry name" value="GTP1OBG"/>
</dbReference>
<feature type="binding site" evidence="8">
    <location>
        <begin position="193"/>
        <end position="200"/>
    </location>
    <ligand>
        <name>GTP</name>
        <dbReference type="ChEBI" id="CHEBI:37565"/>
        <label>2</label>
    </ligand>
</feature>
<gene>
    <name evidence="8" type="primary">der</name>
    <name evidence="12" type="ORF">O1U_0648</name>
</gene>
<dbReference type="PATRIC" id="fig|1236703.3.peg.662"/>
<keyword evidence="6 8" id="KW-0342">GTP-binding</keyword>
<dbReference type="InterPro" id="IPR005225">
    <property type="entry name" value="Small_GTP-bd"/>
</dbReference>
<evidence type="ECO:0000256" key="2">
    <source>
        <dbReference type="ARBA" id="ARBA00020953"/>
    </source>
</evidence>
<dbReference type="InterPro" id="IPR032859">
    <property type="entry name" value="KH_dom-like"/>
</dbReference>
<evidence type="ECO:0000313" key="13">
    <source>
        <dbReference type="Proteomes" id="UP000053688"/>
    </source>
</evidence>
<sequence length="453" mass="50695">MLPVFAIIGRPNVGKSTLFNRLTHTREALVANFPGLTRDRKYGRAKYDNQSFIVVDTGGIDNANVQKSLESKIVKQTSTAINEADVVLFILDARVGLTIKDQLISKHLHRIKKTTILVVNKIEGIDSGVAISEFWQLGFKCIFPISALNGHGIKILIEYGLNLFSNALIHQDHITKEKSSSLMVPSIKLAIIGRPNVGKSTLINRILGKERVIVDNIAGTTRDSIYIPTKRNGHKYILIDTAGIRRRKNIDEIAEKFSVIKTLASVKDSNVVLFIIDAHEHISEQDLSILGMILNTGCSIVIVVNKWDALSKEKKIYLRKELDRRLHFINFVRIHFISALHGNGIRSVFKSVQESYKAATMRLGASTLTRILKMATSDHQPPIVGLHRVKLKYAHPGGYNPPVVVIHGNLLNGIPDSYKRYLVNYYRKSLGIIGTPIHIKFHNSDNPFSVKLK</sequence>
<dbReference type="eggNOG" id="COG1160">
    <property type="taxonomic scope" value="Bacteria"/>
</dbReference>
<dbReference type="FunFam" id="3.30.300.20:FF:000004">
    <property type="entry name" value="GTPase Der"/>
    <property type="match status" value="1"/>
</dbReference>
<dbReference type="PIRSF" id="PIRSF006485">
    <property type="entry name" value="GTP-binding_EngA"/>
    <property type="match status" value="1"/>
</dbReference>
<dbReference type="InterPro" id="IPR015946">
    <property type="entry name" value="KH_dom-like_a/b"/>
</dbReference>
<feature type="binding site" evidence="8">
    <location>
        <begin position="240"/>
        <end position="244"/>
    </location>
    <ligand>
        <name>GTP</name>
        <dbReference type="ChEBI" id="CHEBI:37565"/>
        <label>2</label>
    </ligand>
</feature>
<comment type="function">
    <text evidence="8 10">GTPase that plays an essential role in the late steps of ribosome biogenesis.</text>
</comment>
<evidence type="ECO:0000259" key="11">
    <source>
        <dbReference type="PROSITE" id="PS51712"/>
    </source>
</evidence>
<evidence type="ECO:0000256" key="8">
    <source>
        <dbReference type="HAMAP-Rule" id="MF_00195"/>
    </source>
</evidence>
<dbReference type="FunFam" id="3.40.50.300:FF:000040">
    <property type="entry name" value="GTPase Der"/>
    <property type="match status" value="1"/>
</dbReference>
<feature type="binding site" evidence="8">
    <location>
        <begin position="56"/>
        <end position="60"/>
    </location>
    <ligand>
        <name>GTP</name>
        <dbReference type="ChEBI" id="CHEBI:37565"/>
        <label>1</label>
    </ligand>
</feature>
<evidence type="ECO:0000256" key="7">
    <source>
        <dbReference type="ARBA" id="ARBA00032345"/>
    </source>
</evidence>
<dbReference type="PANTHER" id="PTHR43834">
    <property type="entry name" value="GTPASE DER"/>
    <property type="match status" value="1"/>
</dbReference>
<name>S3EGR6_9GAMM</name>
<dbReference type="GO" id="GO:0042254">
    <property type="term" value="P:ribosome biogenesis"/>
    <property type="evidence" value="ECO:0007669"/>
    <property type="project" value="UniProtKB-KW"/>
</dbReference>
<protein>
    <recommendedName>
        <fullName evidence="2 8">GTPase Der</fullName>
    </recommendedName>
    <alternativeName>
        <fullName evidence="7 8">GTP-binding protein EngA</fullName>
    </alternativeName>
</protein>
<dbReference type="GO" id="GO:0005525">
    <property type="term" value="F:GTP binding"/>
    <property type="evidence" value="ECO:0007669"/>
    <property type="project" value="UniProtKB-UniRule"/>
</dbReference>
<dbReference type="InterPro" id="IPR027417">
    <property type="entry name" value="P-loop_NTPase"/>
</dbReference>
<feature type="domain" description="EngA-type G" evidence="11">
    <location>
        <begin position="3"/>
        <end position="168"/>
    </location>
</feature>
<comment type="subunit">
    <text evidence="8">Associates with the 50S ribosomal subunit.</text>
</comment>
<dbReference type="Proteomes" id="UP000053688">
    <property type="component" value="Unassembled WGS sequence"/>
</dbReference>
<organism evidence="12 13">
    <name type="scientific">Candidatus Photodesmus katoptron Akat1</name>
    <dbReference type="NCBI Taxonomy" id="1236703"/>
    <lineage>
        <taxon>Bacteria</taxon>
        <taxon>Pseudomonadati</taxon>
        <taxon>Pseudomonadota</taxon>
        <taxon>Gammaproteobacteria</taxon>
        <taxon>Vibrionales</taxon>
        <taxon>Vibrionaceae</taxon>
        <taxon>Candidatus Photodesmus</taxon>
    </lineage>
</organism>
<keyword evidence="4 10" id="KW-0677">Repeat</keyword>
<dbReference type="InterPro" id="IPR006073">
    <property type="entry name" value="GTP-bd"/>
</dbReference>
<dbReference type="GO" id="GO:0043022">
    <property type="term" value="F:ribosome binding"/>
    <property type="evidence" value="ECO:0007669"/>
    <property type="project" value="TreeGrafter"/>
</dbReference>
<proteinExistence type="inferred from homology"/>
<dbReference type="AlphaFoldDB" id="S3EGR6"/>
<dbReference type="CDD" id="cd01895">
    <property type="entry name" value="EngA2"/>
    <property type="match status" value="1"/>
</dbReference>
<evidence type="ECO:0000256" key="9">
    <source>
        <dbReference type="PROSITE-ProRule" id="PRU01049"/>
    </source>
</evidence>
<dbReference type="Gene3D" id="3.30.300.20">
    <property type="match status" value="1"/>
</dbReference>
<dbReference type="CDD" id="cd01894">
    <property type="entry name" value="EngA1"/>
    <property type="match status" value="1"/>
</dbReference>
<dbReference type="PROSITE" id="PS51712">
    <property type="entry name" value="G_ENGA"/>
    <property type="match status" value="2"/>
</dbReference>